<dbReference type="SUPFAM" id="SSF116734">
    <property type="entry name" value="DNA methylase specificity domain"/>
    <property type="match status" value="2"/>
</dbReference>
<dbReference type="STRING" id="1538463.B0T36_02610"/>
<comment type="caution">
    <text evidence="5">The sequence shown here is derived from an EMBL/GenBank/DDBJ whole genome shotgun (WGS) entry which is preliminary data.</text>
</comment>
<evidence type="ECO:0000256" key="1">
    <source>
        <dbReference type="ARBA" id="ARBA00010923"/>
    </source>
</evidence>
<gene>
    <name evidence="5" type="ORF">B0T46_18660</name>
</gene>
<accession>A0A1W0BEZ7</accession>
<evidence type="ECO:0000313" key="5">
    <source>
        <dbReference type="EMBL" id="ONM47294.1"/>
    </source>
</evidence>
<evidence type="ECO:0000256" key="2">
    <source>
        <dbReference type="ARBA" id="ARBA00022747"/>
    </source>
</evidence>
<evidence type="ECO:0000259" key="4">
    <source>
        <dbReference type="Pfam" id="PF01420"/>
    </source>
</evidence>
<organism evidence="5 6">
    <name type="scientific">Nocardia donostiensis</name>
    <dbReference type="NCBI Taxonomy" id="1538463"/>
    <lineage>
        <taxon>Bacteria</taxon>
        <taxon>Bacillati</taxon>
        <taxon>Actinomycetota</taxon>
        <taxon>Actinomycetes</taxon>
        <taxon>Mycobacteriales</taxon>
        <taxon>Nocardiaceae</taxon>
        <taxon>Nocardia</taxon>
    </lineage>
</organism>
<dbReference type="InterPro" id="IPR052021">
    <property type="entry name" value="Type-I_RS_S_subunit"/>
</dbReference>
<dbReference type="PANTHER" id="PTHR30408">
    <property type="entry name" value="TYPE-1 RESTRICTION ENZYME ECOKI SPECIFICITY PROTEIN"/>
    <property type="match status" value="1"/>
</dbReference>
<name>A0A1W0BEZ7_9NOCA</name>
<sequence length="370" mass="40789">MLHTTFGNLGEIYDGPHATPTRLASGPYFLNIASLKSGRLDLDASDHVSEEDFKHWTRRVTPEPGDLLFSYETRIGEAALMPEGVRACLGRRMALLRPDRAIVDPRFLLYYYLGPQFQRIVAQNTIHGATVPRIGLSTMPHWPVIIPNLTQQRAIAEVLGALDDKIAANSRLIYIGDQLSSAEVQRAVADGPVVRLGDILVLNYGKALPRAKRIPGEVVVYGSGGESGTHIRALVEHSGIIVGRKGTVGAVYWSNGPHYPIDTTFYVTPLIVGVDPVLYYVLRGSGLANLNSDSAVPGLNRDEAYAQSVRIPERQVLLELSAVVRQRLDWMDSVRRETARLAQTRDELLPLLMSGKLRVKDAEQIVEEIA</sequence>
<reference evidence="5 6" key="1">
    <citation type="journal article" date="2016" name="Antonie Van Leeuwenhoek">
        <title>Nocardia donostiensis sp. nov., isolated from human respiratory specimens.</title>
        <authorList>
            <person name="Ercibengoa M."/>
            <person name="Bell M."/>
            <person name="Marimon J.M."/>
            <person name="Humrighouse B."/>
            <person name="Klenk H.P."/>
            <person name="Potter G."/>
            <person name="Perez-Trallero E."/>
        </authorList>
    </citation>
    <scope>NUCLEOTIDE SEQUENCE [LARGE SCALE GENOMIC DNA]</scope>
    <source>
        <strain evidence="5 6">X1655</strain>
    </source>
</reference>
<dbReference type="PANTHER" id="PTHR30408:SF13">
    <property type="entry name" value="TYPE I RESTRICTION ENZYME HINDI SPECIFICITY SUBUNIT"/>
    <property type="match status" value="1"/>
</dbReference>
<protein>
    <recommendedName>
        <fullName evidence="4">Type I restriction modification DNA specificity domain-containing protein</fullName>
    </recommendedName>
</protein>
<dbReference type="InterPro" id="IPR044946">
    <property type="entry name" value="Restrct_endonuc_typeI_TRD_sf"/>
</dbReference>
<dbReference type="CDD" id="cd17267">
    <property type="entry name" value="RMtype1_S_EcoAO83I-TRD1-CR1_like"/>
    <property type="match status" value="1"/>
</dbReference>
<keyword evidence="6" id="KW-1185">Reference proteome</keyword>
<evidence type="ECO:0000256" key="3">
    <source>
        <dbReference type="ARBA" id="ARBA00023125"/>
    </source>
</evidence>
<dbReference type="Pfam" id="PF01420">
    <property type="entry name" value="Methylase_S"/>
    <property type="match status" value="1"/>
</dbReference>
<keyword evidence="3" id="KW-0238">DNA-binding</keyword>
<evidence type="ECO:0000313" key="6">
    <source>
        <dbReference type="Proteomes" id="UP000188836"/>
    </source>
</evidence>
<dbReference type="InterPro" id="IPR000055">
    <property type="entry name" value="Restrct_endonuc_typeI_TRD"/>
</dbReference>
<dbReference type="Proteomes" id="UP000188836">
    <property type="component" value="Unassembled WGS sequence"/>
</dbReference>
<proteinExistence type="inferred from homology"/>
<dbReference type="EMBL" id="MUMY01000016">
    <property type="protein sequence ID" value="ONM47294.1"/>
    <property type="molecule type" value="Genomic_DNA"/>
</dbReference>
<comment type="similarity">
    <text evidence="1">Belongs to the type-I restriction system S methylase family.</text>
</comment>
<dbReference type="GO" id="GO:0009307">
    <property type="term" value="P:DNA restriction-modification system"/>
    <property type="evidence" value="ECO:0007669"/>
    <property type="project" value="UniProtKB-KW"/>
</dbReference>
<dbReference type="PROSITE" id="PS00018">
    <property type="entry name" value="EF_HAND_1"/>
    <property type="match status" value="1"/>
</dbReference>
<dbReference type="Gene3D" id="3.90.220.20">
    <property type="entry name" value="DNA methylase specificity domains"/>
    <property type="match status" value="2"/>
</dbReference>
<dbReference type="GO" id="GO:0003677">
    <property type="term" value="F:DNA binding"/>
    <property type="evidence" value="ECO:0007669"/>
    <property type="project" value="UniProtKB-KW"/>
</dbReference>
<keyword evidence="2" id="KW-0680">Restriction system</keyword>
<dbReference type="AlphaFoldDB" id="A0A1W0BEZ7"/>
<feature type="domain" description="Type I restriction modification DNA specificity" evidence="4">
    <location>
        <begin position="64"/>
        <end position="170"/>
    </location>
</feature>
<dbReference type="InterPro" id="IPR018247">
    <property type="entry name" value="EF_Hand_1_Ca_BS"/>
</dbReference>